<protein>
    <submittedName>
        <fullName evidence="1">Uncharacterized protein</fullName>
    </submittedName>
</protein>
<evidence type="ECO:0000313" key="2">
    <source>
        <dbReference type="Proteomes" id="UP000828941"/>
    </source>
</evidence>
<dbReference type="Proteomes" id="UP000828941">
    <property type="component" value="Chromosome 7"/>
</dbReference>
<gene>
    <name evidence="1" type="ORF">L6164_016972</name>
</gene>
<dbReference type="EMBL" id="CM039432">
    <property type="protein sequence ID" value="KAI4332031.1"/>
    <property type="molecule type" value="Genomic_DNA"/>
</dbReference>
<accession>A0ACB9N6Y6</accession>
<evidence type="ECO:0000313" key="1">
    <source>
        <dbReference type="EMBL" id="KAI4332031.1"/>
    </source>
</evidence>
<organism evidence="1 2">
    <name type="scientific">Bauhinia variegata</name>
    <name type="common">Purple orchid tree</name>
    <name type="synonym">Phanera variegata</name>
    <dbReference type="NCBI Taxonomy" id="167791"/>
    <lineage>
        <taxon>Eukaryota</taxon>
        <taxon>Viridiplantae</taxon>
        <taxon>Streptophyta</taxon>
        <taxon>Embryophyta</taxon>
        <taxon>Tracheophyta</taxon>
        <taxon>Spermatophyta</taxon>
        <taxon>Magnoliopsida</taxon>
        <taxon>eudicotyledons</taxon>
        <taxon>Gunneridae</taxon>
        <taxon>Pentapetalae</taxon>
        <taxon>rosids</taxon>
        <taxon>fabids</taxon>
        <taxon>Fabales</taxon>
        <taxon>Fabaceae</taxon>
        <taxon>Cercidoideae</taxon>
        <taxon>Cercideae</taxon>
        <taxon>Bauhiniinae</taxon>
        <taxon>Bauhinia</taxon>
    </lineage>
</organism>
<name>A0ACB9N6Y6_BAUVA</name>
<keyword evidence="2" id="KW-1185">Reference proteome</keyword>
<comment type="caution">
    <text evidence="1">The sequence shown here is derived from an EMBL/GenBank/DDBJ whole genome shotgun (WGS) entry which is preliminary data.</text>
</comment>
<reference evidence="1 2" key="1">
    <citation type="journal article" date="2022" name="DNA Res.">
        <title>Chromosomal-level genome assembly of the orchid tree Bauhinia variegata (Leguminosae; Cercidoideae) supports the allotetraploid origin hypothesis of Bauhinia.</title>
        <authorList>
            <person name="Zhong Y."/>
            <person name="Chen Y."/>
            <person name="Zheng D."/>
            <person name="Pang J."/>
            <person name="Liu Y."/>
            <person name="Luo S."/>
            <person name="Meng S."/>
            <person name="Qian L."/>
            <person name="Wei D."/>
            <person name="Dai S."/>
            <person name="Zhou R."/>
        </authorList>
    </citation>
    <scope>NUCLEOTIDE SEQUENCE [LARGE SCALE GENOMIC DNA]</scope>
    <source>
        <strain evidence="1">BV-YZ2020</strain>
    </source>
</reference>
<proteinExistence type="predicted"/>
<sequence>MNTIQHTSCQPGIYVKTTSKLCSLPSKQCVLQIKTNHPAVKSLSLRENLPFGMQCVPILKSWQPLPVCLAGGTGMMDNKDEGSPWKALEKASEKFKGQSIEDVLRQQIEKGEYSGNGGSGGKRPGGGGGGSGGSEEGDFSEKLDETLQIVLATIGFIFMYIYSINGVEITKLTRDYINYLFTGNKTVRLKRAMYKWGRFYQHLTRKKLVDPSSFEKSVHDTTTAAVRDYVESNSDE</sequence>